<protein>
    <submittedName>
        <fullName evidence="1">Response regulator</fullName>
    </submittedName>
</protein>
<sequence length="145" mass="15996">MEFYIEHDTNIKDVTERLKACSDGDVISCTDAQLFDAAKAVLIREKLPGLTIQLLDTSDYVLRSVTSRRRSDTTPSDQFNDRQEAVLKALEKVLAHCEKEGIHLVGFSDDLVAIPAHLDDGSGLSAEAVDLNTSGVYRGAEYQHD</sequence>
<gene>
    <name evidence="1" type="ORF">H1S06_07945</name>
</gene>
<evidence type="ECO:0000313" key="2">
    <source>
        <dbReference type="Proteomes" id="UP000538931"/>
    </source>
</evidence>
<accession>A0A7W2ABQ2</accession>
<dbReference type="AlphaFoldDB" id="A0A7W2ABQ2"/>
<keyword evidence="2" id="KW-1185">Reference proteome</keyword>
<dbReference type="Proteomes" id="UP000538931">
    <property type="component" value="Unassembled WGS sequence"/>
</dbReference>
<dbReference type="RefSeq" id="WP_181738960.1">
    <property type="nucleotide sequence ID" value="NZ_JACEMT010000043.1"/>
</dbReference>
<evidence type="ECO:0000313" key="1">
    <source>
        <dbReference type="EMBL" id="MBA4502290.1"/>
    </source>
</evidence>
<organism evidence="1 2">
    <name type="scientific">Marinobacterium marinum</name>
    <dbReference type="NCBI Taxonomy" id="2756129"/>
    <lineage>
        <taxon>Bacteria</taxon>
        <taxon>Pseudomonadati</taxon>
        <taxon>Pseudomonadota</taxon>
        <taxon>Gammaproteobacteria</taxon>
        <taxon>Oceanospirillales</taxon>
        <taxon>Oceanospirillaceae</taxon>
        <taxon>Marinobacterium</taxon>
    </lineage>
</organism>
<proteinExistence type="predicted"/>
<reference evidence="1 2" key="1">
    <citation type="submission" date="2020-07" db="EMBL/GenBank/DDBJ databases">
        <title>Bacterium isolated from marien macroalgae.</title>
        <authorList>
            <person name="Zhu K."/>
            <person name="Lu D."/>
            <person name="Du Z."/>
        </authorList>
    </citation>
    <scope>NUCLEOTIDE SEQUENCE [LARGE SCALE GENOMIC DNA]</scope>
    <source>
        <strain evidence="1 2">3-1745</strain>
    </source>
</reference>
<dbReference type="EMBL" id="JACEMT010000043">
    <property type="protein sequence ID" value="MBA4502290.1"/>
    <property type="molecule type" value="Genomic_DNA"/>
</dbReference>
<name>A0A7W2ABQ2_9GAMM</name>
<comment type="caution">
    <text evidence="1">The sequence shown here is derived from an EMBL/GenBank/DDBJ whole genome shotgun (WGS) entry which is preliminary data.</text>
</comment>